<dbReference type="InterPro" id="IPR038377">
    <property type="entry name" value="Na/Glc_symporter_sf"/>
</dbReference>
<evidence type="ECO:0000256" key="7">
    <source>
        <dbReference type="ARBA" id="ARBA00023053"/>
    </source>
</evidence>
<organism evidence="13 14">
    <name type="scientific">Tegillarca granosa</name>
    <name type="common">Malaysian cockle</name>
    <name type="synonym">Anadara granosa</name>
    <dbReference type="NCBI Taxonomy" id="220873"/>
    <lineage>
        <taxon>Eukaryota</taxon>
        <taxon>Metazoa</taxon>
        <taxon>Spiralia</taxon>
        <taxon>Lophotrochozoa</taxon>
        <taxon>Mollusca</taxon>
        <taxon>Bivalvia</taxon>
        <taxon>Autobranchia</taxon>
        <taxon>Pteriomorphia</taxon>
        <taxon>Arcoida</taxon>
        <taxon>Arcoidea</taxon>
        <taxon>Arcidae</taxon>
        <taxon>Tegillarca</taxon>
    </lineage>
</organism>
<evidence type="ECO:0000256" key="4">
    <source>
        <dbReference type="ARBA" id="ARBA00022475"/>
    </source>
</evidence>
<gene>
    <name evidence="13" type="ORF">KUTeg_012300</name>
</gene>
<evidence type="ECO:0000256" key="11">
    <source>
        <dbReference type="RuleBase" id="RU362091"/>
    </source>
</evidence>
<evidence type="ECO:0000256" key="8">
    <source>
        <dbReference type="ARBA" id="ARBA00023065"/>
    </source>
</evidence>
<feature type="transmembrane region" description="Helical" evidence="12">
    <location>
        <begin position="187"/>
        <end position="209"/>
    </location>
</feature>
<keyword evidence="3" id="KW-0813">Transport</keyword>
<keyword evidence="14" id="KW-1185">Reference proteome</keyword>
<keyword evidence="7" id="KW-0915">Sodium</keyword>
<evidence type="ECO:0008006" key="15">
    <source>
        <dbReference type="Google" id="ProtNLM"/>
    </source>
</evidence>
<feature type="transmembrane region" description="Helical" evidence="12">
    <location>
        <begin position="114"/>
        <end position="140"/>
    </location>
</feature>
<dbReference type="InterPro" id="IPR051163">
    <property type="entry name" value="Sodium:Solute_Symporter_SSF"/>
</dbReference>
<keyword evidence="4" id="KW-1003">Cell membrane</keyword>
<name>A0ABQ9F2N4_TEGGR</name>
<evidence type="ECO:0000256" key="3">
    <source>
        <dbReference type="ARBA" id="ARBA00022448"/>
    </source>
</evidence>
<evidence type="ECO:0000256" key="5">
    <source>
        <dbReference type="ARBA" id="ARBA00022692"/>
    </source>
</evidence>
<dbReference type="PANTHER" id="PTHR42985:SF40">
    <property type="entry name" value="LD47995P-RELATED"/>
    <property type="match status" value="1"/>
</dbReference>
<feature type="transmembrane region" description="Helical" evidence="12">
    <location>
        <begin position="12"/>
        <end position="30"/>
    </location>
</feature>
<evidence type="ECO:0000313" key="14">
    <source>
        <dbReference type="Proteomes" id="UP001217089"/>
    </source>
</evidence>
<comment type="subcellular location">
    <subcellularLocation>
        <location evidence="1">Cell membrane</location>
        <topology evidence="1">Multi-pass membrane protein</topology>
    </subcellularLocation>
</comment>
<feature type="transmembrane region" description="Helical" evidence="12">
    <location>
        <begin position="51"/>
        <end position="77"/>
    </location>
</feature>
<feature type="transmembrane region" description="Helical" evidence="12">
    <location>
        <begin position="216"/>
        <end position="233"/>
    </location>
</feature>
<dbReference type="PANTHER" id="PTHR42985">
    <property type="entry name" value="SODIUM-COUPLED MONOCARBOXYLATE TRANSPORTER"/>
    <property type="match status" value="1"/>
</dbReference>
<keyword evidence="5 12" id="KW-0812">Transmembrane</keyword>
<dbReference type="Proteomes" id="UP001217089">
    <property type="component" value="Unassembled WGS sequence"/>
</dbReference>
<keyword evidence="10" id="KW-0739">Sodium transport</keyword>
<dbReference type="Gene3D" id="1.20.1730.10">
    <property type="entry name" value="Sodium/glucose cotransporter"/>
    <property type="match status" value="1"/>
</dbReference>
<evidence type="ECO:0000256" key="10">
    <source>
        <dbReference type="ARBA" id="ARBA00023201"/>
    </source>
</evidence>
<comment type="caution">
    <text evidence="13">The sequence shown here is derived from an EMBL/GenBank/DDBJ whole genome shotgun (WGS) entry which is preliminary data.</text>
</comment>
<feature type="transmembrane region" description="Helical" evidence="12">
    <location>
        <begin position="161"/>
        <end position="181"/>
    </location>
</feature>
<sequence length="293" mass="31791">MYVLLTVTGFPLWSSIIVVAIAAVIYTAIVRWYKSRDMDRRFPKFYHVCRVMWITTPAFLVTLFLAAVEGVVAYSYYHTVGCDPLASKQIRDPNQVVPFMVMDIFNGIYGMPGLFLASLFSASLSTLSSGLSSLSALLWTDLIKPHIKPISDTKATIIAKVSVIGFGCFAIAIAFLVSTIGGTLTQISGTIISAFSGPLTGLFFLGCFVPYANSKGALVGGLFSVVYSFWLAFGKSTSKSAKRTTPLPPAPSDMCLPTNLTNGVDWLLNNTTDMMARYTEYTTTGMPSTPIEP</sequence>
<keyword evidence="9 12" id="KW-0472">Membrane</keyword>
<evidence type="ECO:0000256" key="6">
    <source>
        <dbReference type="ARBA" id="ARBA00022989"/>
    </source>
</evidence>
<proteinExistence type="inferred from homology"/>
<evidence type="ECO:0000256" key="9">
    <source>
        <dbReference type="ARBA" id="ARBA00023136"/>
    </source>
</evidence>
<keyword evidence="6 12" id="KW-1133">Transmembrane helix</keyword>
<evidence type="ECO:0000256" key="12">
    <source>
        <dbReference type="SAM" id="Phobius"/>
    </source>
</evidence>
<dbReference type="Pfam" id="PF00474">
    <property type="entry name" value="SSF"/>
    <property type="match status" value="1"/>
</dbReference>
<keyword evidence="8" id="KW-0406">Ion transport</keyword>
<evidence type="ECO:0000313" key="13">
    <source>
        <dbReference type="EMBL" id="KAJ8310435.1"/>
    </source>
</evidence>
<dbReference type="InterPro" id="IPR001734">
    <property type="entry name" value="Na/solute_symporter"/>
</dbReference>
<comment type="similarity">
    <text evidence="2 11">Belongs to the sodium:solute symporter (SSF) (TC 2.A.21) family.</text>
</comment>
<evidence type="ECO:0000256" key="2">
    <source>
        <dbReference type="ARBA" id="ARBA00006434"/>
    </source>
</evidence>
<dbReference type="PROSITE" id="PS50283">
    <property type="entry name" value="NA_SOLUT_SYMP_3"/>
    <property type="match status" value="1"/>
</dbReference>
<accession>A0ABQ9F2N4</accession>
<protein>
    <recommendedName>
        <fullName evidence="15">Sodium-dependent multivitamin transporter</fullName>
    </recommendedName>
</protein>
<reference evidence="13 14" key="1">
    <citation type="submission" date="2022-12" db="EMBL/GenBank/DDBJ databases">
        <title>Chromosome-level genome of Tegillarca granosa.</title>
        <authorList>
            <person name="Kim J."/>
        </authorList>
    </citation>
    <scope>NUCLEOTIDE SEQUENCE [LARGE SCALE GENOMIC DNA]</scope>
    <source>
        <strain evidence="13">Teg-2019</strain>
        <tissue evidence="13">Adductor muscle</tissue>
    </source>
</reference>
<dbReference type="EMBL" id="JARBDR010000640">
    <property type="protein sequence ID" value="KAJ8310435.1"/>
    <property type="molecule type" value="Genomic_DNA"/>
</dbReference>
<evidence type="ECO:0000256" key="1">
    <source>
        <dbReference type="ARBA" id="ARBA00004651"/>
    </source>
</evidence>